<comment type="subcellular location">
    <subcellularLocation>
        <location evidence="5">Cytoplasm</location>
    </subcellularLocation>
</comment>
<evidence type="ECO:0000313" key="7">
    <source>
        <dbReference type="EMBL" id="KAJ57244.1"/>
    </source>
</evidence>
<keyword evidence="5 7" id="KW-0418">Kinase</keyword>
<dbReference type="InterPro" id="IPR027417">
    <property type="entry name" value="P-loop_NTPase"/>
</dbReference>
<comment type="pathway">
    <text evidence="5">Cofactor biosynthesis; coenzyme A biosynthesis; CoA from (R)-pantothenate: step 5/5.</text>
</comment>
<reference evidence="7 8" key="1">
    <citation type="submission" date="2014-03" db="EMBL/GenBank/DDBJ databases">
        <title>Draft Genome Sequence of Actibacterium mucosum KCTC 23349, a Marine Alphaproteobacterium with Complex Ionic Requirements Isolated from Mediterranean Seawater at Malvarrosa Beach, Valencia, Spain.</title>
        <authorList>
            <person name="Arahal D.R."/>
            <person name="Shao Z."/>
            <person name="Lai Q."/>
            <person name="Pujalte M.J."/>
        </authorList>
    </citation>
    <scope>NUCLEOTIDE SEQUENCE [LARGE SCALE GENOMIC DNA]</scope>
    <source>
        <strain evidence="7 8">KCTC 23349</strain>
    </source>
</reference>
<sequence length="200" mass="21524">MKGPFLLGLTGSIGMGKSTTAQMFAGNGVPVWDADAAVHQLYAKGGAGVAAIAGLHPPAVVTGSVDRTVLKDWIGGDPDALKRIEDAIHPLVTEHRAIFIAENDDAMVLLFDIPLLFETGAERWLDAVVVVSVPPEIQRERVLARPGMTAEMLNTILAKQMPDAQKRQKADYVIETTTIDAAQDSVTKVLADIRERMRDA</sequence>
<dbReference type="CDD" id="cd02022">
    <property type="entry name" value="DPCK"/>
    <property type="match status" value="1"/>
</dbReference>
<proteinExistence type="inferred from homology"/>
<evidence type="ECO:0000256" key="1">
    <source>
        <dbReference type="ARBA" id="ARBA00009018"/>
    </source>
</evidence>
<dbReference type="HAMAP" id="MF_00376">
    <property type="entry name" value="Dephospho_CoA_kinase"/>
    <property type="match status" value="1"/>
</dbReference>
<dbReference type="PROSITE" id="PS51219">
    <property type="entry name" value="DPCK"/>
    <property type="match status" value="1"/>
</dbReference>
<evidence type="ECO:0000256" key="2">
    <source>
        <dbReference type="ARBA" id="ARBA00022741"/>
    </source>
</evidence>
<keyword evidence="3 5" id="KW-0067">ATP-binding</keyword>
<dbReference type="NCBIfam" id="TIGR00152">
    <property type="entry name" value="dephospho-CoA kinase"/>
    <property type="match status" value="1"/>
</dbReference>
<evidence type="ECO:0000256" key="4">
    <source>
        <dbReference type="ARBA" id="ARBA00022993"/>
    </source>
</evidence>
<dbReference type="GO" id="GO:0005524">
    <property type="term" value="F:ATP binding"/>
    <property type="evidence" value="ECO:0007669"/>
    <property type="project" value="UniProtKB-UniRule"/>
</dbReference>
<name>A0A037ZMB4_9RHOB</name>
<evidence type="ECO:0000256" key="3">
    <source>
        <dbReference type="ARBA" id="ARBA00022840"/>
    </source>
</evidence>
<protein>
    <recommendedName>
        <fullName evidence="5 6">Dephospho-CoA kinase</fullName>
        <ecNumber evidence="5 6">2.7.1.24</ecNumber>
    </recommendedName>
    <alternativeName>
        <fullName evidence="5">Dephosphocoenzyme A kinase</fullName>
    </alternativeName>
</protein>
<keyword evidence="2 5" id="KW-0547">Nucleotide-binding</keyword>
<evidence type="ECO:0000313" key="8">
    <source>
        <dbReference type="Proteomes" id="UP000026249"/>
    </source>
</evidence>
<dbReference type="SUPFAM" id="SSF52540">
    <property type="entry name" value="P-loop containing nucleoside triphosphate hydrolases"/>
    <property type="match status" value="1"/>
</dbReference>
<dbReference type="PANTHER" id="PTHR10695">
    <property type="entry name" value="DEPHOSPHO-COA KINASE-RELATED"/>
    <property type="match status" value="1"/>
</dbReference>
<dbReference type="InterPro" id="IPR001977">
    <property type="entry name" value="Depp_CoAkinase"/>
</dbReference>
<dbReference type="OrthoDB" id="9812943at2"/>
<dbReference type="UniPathway" id="UPA00241">
    <property type="reaction ID" value="UER00356"/>
</dbReference>
<dbReference type="STRING" id="1454373.ACMU_01750"/>
<dbReference type="GO" id="GO:0004140">
    <property type="term" value="F:dephospho-CoA kinase activity"/>
    <property type="evidence" value="ECO:0007669"/>
    <property type="project" value="UniProtKB-UniRule"/>
</dbReference>
<dbReference type="GO" id="GO:0005737">
    <property type="term" value="C:cytoplasm"/>
    <property type="evidence" value="ECO:0007669"/>
    <property type="project" value="UniProtKB-SubCell"/>
</dbReference>
<keyword evidence="8" id="KW-1185">Reference proteome</keyword>
<evidence type="ECO:0000256" key="5">
    <source>
        <dbReference type="HAMAP-Rule" id="MF_00376"/>
    </source>
</evidence>
<dbReference type="PANTHER" id="PTHR10695:SF46">
    <property type="entry name" value="BIFUNCTIONAL COENZYME A SYNTHASE-RELATED"/>
    <property type="match status" value="1"/>
</dbReference>
<feature type="binding site" evidence="5">
    <location>
        <begin position="14"/>
        <end position="19"/>
    </location>
    <ligand>
        <name>ATP</name>
        <dbReference type="ChEBI" id="CHEBI:30616"/>
    </ligand>
</feature>
<keyword evidence="5" id="KW-0963">Cytoplasm</keyword>
<dbReference type="Proteomes" id="UP000026249">
    <property type="component" value="Unassembled WGS sequence"/>
</dbReference>
<dbReference type="Gene3D" id="3.40.50.300">
    <property type="entry name" value="P-loop containing nucleotide triphosphate hydrolases"/>
    <property type="match status" value="1"/>
</dbReference>
<organism evidence="7 8">
    <name type="scientific">Actibacterium mucosum KCTC 23349</name>
    <dbReference type="NCBI Taxonomy" id="1454373"/>
    <lineage>
        <taxon>Bacteria</taxon>
        <taxon>Pseudomonadati</taxon>
        <taxon>Pseudomonadota</taxon>
        <taxon>Alphaproteobacteria</taxon>
        <taxon>Rhodobacterales</taxon>
        <taxon>Roseobacteraceae</taxon>
        <taxon>Actibacterium</taxon>
    </lineage>
</organism>
<comment type="similarity">
    <text evidence="1 5">Belongs to the CoaE family.</text>
</comment>
<keyword evidence="5" id="KW-0808">Transferase</keyword>
<keyword evidence="4 5" id="KW-0173">Coenzyme A biosynthesis</keyword>
<dbReference type="Pfam" id="PF01121">
    <property type="entry name" value="CoaE"/>
    <property type="match status" value="1"/>
</dbReference>
<dbReference type="GO" id="GO:0015937">
    <property type="term" value="P:coenzyme A biosynthetic process"/>
    <property type="evidence" value="ECO:0007669"/>
    <property type="project" value="UniProtKB-UniRule"/>
</dbReference>
<dbReference type="EC" id="2.7.1.24" evidence="5 6"/>
<comment type="function">
    <text evidence="5">Catalyzes the phosphorylation of the 3'-hydroxyl group of dephosphocoenzyme A to form coenzyme A.</text>
</comment>
<dbReference type="AlphaFoldDB" id="A0A037ZMB4"/>
<evidence type="ECO:0000256" key="6">
    <source>
        <dbReference type="NCBIfam" id="TIGR00152"/>
    </source>
</evidence>
<comment type="catalytic activity">
    <reaction evidence="5">
        <text>3'-dephospho-CoA + ATP = ADP + CoA + H(+)</text>
        <dbReference type="Rhea" id="RHEA:18245"/>
        <dbReference type="ChEBI" id="CHEBI:15378"/>
        <dbReference type="ChEBI" id="CHEBI:30616"/>
        <dbReference type="ChEBI" id="CHEBI:57287"/>
        <dbReference type="ChEBI" id="CHEBI:57328"/>
        <dbReference type="ChEBI" id="CHEBI:456216"/>
        <dbReference type="EC" id="2.7.1.24"/>
    </reaction>
</comment>
<gene>
    <name evidence="5" type="primary">coaE</name>
    <name evidence="7" type="ORF">ACMU_01750</name>
</gene>
<comment type="caution">
    <text evidence="7">The sequence shown here is derived from an EMBL/GenBank/DDBJ whole genome shotgun (WGS) entry which is preliminary data.</text>
</comment>
<dbReference type="RefSeq" id="WP_035255520.1">
    <property type="nucleotide sequence ID" value="NZ_JFKE01000001.1"/>
</dbReference>
<dbReference type="EMBL" id="JFKE01000001">
    <property type="protein sequence ID" value="KAJ57244.1"/>
    <property type="molecule type" value="Genomic_DNA"/>
</dbReference>
<accession>A0A037ZMB4</accession>